<name>A0AAU6Q808_9DEIO</name>
<proteinExistence type="predicted"/>
<accession>A0AAU6Q808</accession>
<protein>
    <recommendedName>
        <fullName evidence="3">HK97 gp10 family phage protein</fullName>
    </recommendedName>
</protein>
<sequence length="129" mass="13804">MSRVVKRQGAAGQLDRLFRRVTMAAAKGGAAELQDKLSGAGSGTHHPGQPNPSSAQGEYPAEQSGTLKDSIMPVRLDGTRSAFGSVDGPDYLLALHYKPPGDGGRPFLDDAKHDRTIHRAMLDQVRKEV</sequence>
<dbReference type="EMBL" id="CP149785">
    <property type="protein sequence ID" value="WYF46786.1"/>
    <property type="molecule type" value="Genomic_DNA"/>
</dbReference>
<geneLocation type="plasmid" evidence="2">
    <name>p2</name>
</geneLocation>
<keyword evidence="2" id="KW-0614">Plasmid</keyword>
<evidence type="ECO:0008006" key="3">
    <source>
        <dbReference type="Google" id="ProtNLM"/>
    </source>
</evidence>
<dbReference type="AlphaFoldDB" id="A0AAU6Q808"/>
<dbReference type="RefSeq" id="WP_339098304.1">
    <property type="nucleotide sequence ID" value="NZ_CP149785.1"/>
</dbReference>
<evidence type="ECO:0000256" key="1">
    <source>
        <dbReference type="SAM" id="MobiDB-lite"/>
    </source>
</evidence>
<reference evidence="2" key="1">
    <citation type="submission" date="2024-03" db="EMBL/GenBank/DDBJ databases">
        <title>Deinococcus weizhi sp. nov., isolated from human skin.</title>
        <authorList>
            <person name="Wei Z."/>
            <person name="Tian F."/>
            <person name="Yang C."/>
            <person name="Xin L.T."/>
            <person name="Wen Z.J."/>
            <person name="Lan K.C."/>
            <person name="Yu L."/>
            <person name="Zhe W."/>
            <person name="Dan F.D."/>
            <person name="Jun W."/>
            <person name="Rui Z."/>
            <person name="Yong X.J."/>
            <person name="Ting Y."/>
            <person name="Wei X."/>
            <person name="Xu Z.G."/>
            <person name="Xin Z."/>
            <person name="Dong F.G."/>
            <person name="Ni X.M."/>
            <person name="Zheng M.G."/>
            <person name="Chun Y."/>
            <person name="Qian W.X."/>
        </authorList>
    </citation>
    <scope>NUCLEOTIDE SEQUENCE</scope>
    <source>
        <strain evidence="2">VB142</strain>
        <plasmid evidence="2">p2</plasmid>
    </source>
</reference>
<gene>
    <name evidence="2" type="ORF">WDJ50_18660</name>
</gene>
<feature type="region of interest" description="Disordered" evidence="1">
    <location>
        <begin position="28"/>
        <end position="71"/>
    </location>
</feature>
<organism evidence="2">
    <name type="scientific">Deinococcus sp. VB142</name>
    <dbReference type="NCBI Taxonomy" id="3112952"/>
    <lineage>
        <taxon>Bacteria</taxon>
        <taxon>Thermotogati</taxon>
        <taxon>Deinococcota</taxon>
        <taxon>Deinococci</taxon>
        <taxon>Deinococcales</taxon>
        <taxon>Deinococcaceae</taxon>
        <taxon>Deinococcus</taxon>
    </lineage>
</organism>
<evidence type="ECO:0000313" key="2">
    <source>
        <dbReference type="EMBL" id="WYF46786.1"/>
    </source>
</evidence>